<feature type="region of interest" description="Disordered" evidence="1">
    <location>
        <begin position="87"/>
        <end position="140"/>
    </location>
</feature>
<name>A0A062V646_9EURY</name>
<evidence type="ECO:0000313" key="2">
    <source>
        <dbReference type="EMBL" id="KCZ72043.1"/>
    </source>
</evidence>
<keyword evidence="3" id="KW-1185">Reference proteome</keyword>
<organism evidence="2 3">
    <name type="scientific">Candidatus Methanoperedens nitratireducens</name>
    <dbReference type="NCBI Taxonomy" id="1392998"/>
    <lineage>
        <taxon>Archaea</taxon>
        <taxon>Methanobacteriati</taxon>
        <taxon>Methanobacteriota</taxon>
        <taxon>Stenosarchaea group</taxon>
        <taxon>Methanomicrobia</taxon>
        <taxon>Methanosarcinales</taxon>
        <taxon>ANME-2 cluster</taxon>
        <taxon>Candidatus Methanoperedentaceae</taxon>
        <taxon>Candidatus Methanoperedens</taxon>
    </lineage>
</organism>
<feature type="compositionally biased region" description="Pro residues" evidence="1">
    <location>
        <begin position="94"/>
        <end position="116"/>
    </location>
</feature>
<comment type="caution">
    <text evidence="2">The sequence shown here is derived from an EMBL/GenBank/DDBJ whole genome shotgun (WGS) entry which is preliminary data.</text>
</comment>
<dbReference type="RefSeq" id="WP_198527367.1">
    <property type="nucleotide sequence ID" value="NZ_JMIY01000003.1"/>
</dbReference>
<proteinExistence type="predicted"/>
<gene>
    <name evidence="2" type="ORF">ANME2D_01444</name>
</gene>
<reference evidence="2 3" key="1">
    <citation type="journal article" date="2013" name="Nature">
        <title>Anaerobic oxidation of methane coupled to nitrate reduction in a novel archaeal lineage.</title>
        <authorList>
            <person name="Haroon M.F."/>
            <person name="Hu S."/>
            <person name="Shi Y."/>
            <person name="Imelfort M."/>
            <person name="Keller J."/>
            <person name="Hugenholtz P."/>
            <person name="Yuan Z."/>
            <person name="Tyson G.W."/>
        </authorList>
    </citation>
    <scope>NUCLEOTIDE SEQUENCE [LARGE SCALE GENOMIC DNA]</scope>
    <source>
        <strain evidence="2 3">ANME-2d</strain>
    </source>
</reference>
<feature type="compositionally biased region" description="Acidic residues" evidence="1">
    <location>
        <begin position="117"/>
        <end position="140"/>
    </location>
</feature>
<protein>
    <submittedName>
        <fullName evidence="2">Uncharacterized protein</fullName>
    </submittedName>
</protein>
<dbReference type="AlphaFoldDB" id="A0A062V646"/>
<evidence type="ECO:0000256" key="1">
    <source>
        <dbReference type="SAM" id="MobiDB-lite"/>
    </source>
</evidence>
<dbReference type="PATRIC" id="fig|1392998.3.peg.1451"/>
<dbReference type="Proteomes" id="UP000027153">
    <property type="component" value="Unassembled WGS sequence"/>
</dbReference>
<evidence type="ECO:0000313" key="3">
    <source>
        <dbReference type="Proteomes" id="UP000027153"/>
    </source>
</evidence>
<accession>A0A062V646</accession>
<sequence>MGFFKILLIDSSVDLSTINENLTEDSLFEEKWILTYESIIHGWLSPIGPNPLEVNEYFKILKDNNIKFYDETIIAKPLAIRGLEGELSEEKPPVEVPPVEVPPVEVPPVEVPPVEVPPEEEYYEEPQEEEYSDEEDSSYY</sequence>
<dbReference type="EMBL" id="JMIY01000003">
    <property type="protein sequence ID" value="KCZ72043.1"/>
    <property type="molecule type" value="Genomic_DNA"/>
</dbReference>